<keyword evidence="1" id="KW-0472">Membrane</keyword>
<proteinExistence type="predicted"/>
<evidence type="ECO:0000313" key="2">
    <source>
        <dbReference type="EMBL" id="MCS0601403.1"/>
    </source>
</evidence>
<organism evidence="2 3">
    <name type="scientific">Streptomyces pyxinicus</name>
    <dbReference type="NCBI Taxonomy" id="2970331"/>
    <lineage>
        <taxon>Bacteria</taxon>
        <taxon>Bacillati</taxon>
        <taxon>Actinomycetota</taxon>
        <taxon>Actinomycetes</taxon>
        <taxon>Kitasatosporales</taxon>
        <taxon>Streptomycetaceae</taxon>
        <taxon>Streptomyces</taxon>
    </lineage>
</organism>
<evidence type="ECO:0000313" key="3">
    <source>
        <dbReference type="Proteomes" id="UP001205612"/>
    </source>
</evidence>
<feature type="transmembrane region" description="Helical" evidence="1">
    <location>
        <begin position="79"/>
        <end position="97"/>
    </location>
</feature>
<keyword evidence="1" id="KW-0812">Transmembrane</keyword>
<dbReference type="Proteomes" id="UP001205612">
    <property type="component" value="Unassembled WGS sequence"/>
</dbReference>
<feature type="transmembrane region" description="Helical" evidence="1">
    <location>
        <begin position="127"/>
        <end position="146"/>
    </location>
</feature>
<keyword evidence="3" id="KW-1185">Reference proteome</keyword>
<dbReference type="RefSeq" id="WP_258777787.1">
    <property type="nucleotide sequence ID" value="NZ_JANUGP010000005.1"/>
</dbReference>
<keyword evidence="1" id="KW-1133">Transmembrane helix</keyword>
<dbReference type="EMBL" id="JANUGP010000005">
    <property type="protein sequence ID" value="MCS0601403.1"/>
    <property type="molecule type" value="Genomic_DNA"/>
</dbReference>
<reference evidence="2 3" key="1">
    <citation type="submission" date="2022-08" db="EMBL/GenBank/DDBJ databases">
        <authorList>
            <person name="Somphong A."/>
            <person name="Phongsopitanun W."/>
        </authorList>
    </citation>
    <scope>NUCLEOTIDE SEQUENCE [LARGE SCALE GENOMIC DNA]</scope>
    <source>
        <strain evidence="2 3">LP11</strain>
    </source>
</reference>
<protein>
    <submittedName>
        <fullName evidence="2">Uncharacterized protein</fullName>
    </submittedName>
</protein>
<evidence type="ECO:0000256" key="1">
    <source>
        <dbReference type="SAM" id="Phobius"/>
    </source>
</evidence>
<name>A0ABT2AYR3_9ACTN</name>
<sequence length="157" mass="16751">MSVPPRTRRTTAPTAFTLSAAAVLLNLALWHASLLSAAHGTAGTALLTLWLLMVWGFAPGALTHLLVEKGARSTPFRTTAMALACSWVISALLHAFLTDPDFRAQAMNGPGHHHPVPRLPGVPTVGLAPLLVPVSYAVVFTVILGARRPRPERETVR</sequence>
<accession>A0ABT2AYR3</accession>
<comment type="caution">
    <text evidence="2">The sequence shown here is derived from an EMBL/GenBank/DDBJ whole genome shotgun (WGS) entry which is preliminary data.</text>
</comment>
<feature type="transmembrane region" description="Helical" evidence="1">
    <location>
        <begin position="47"/>
        <end position="67"/>
    </location>
</feature>
<gene>
    <name evidence="2" type="ORF">NX794_09200</name>
</gene>